<evidence type="ECO:0000313" key="1">
    <source>
        <dbReference type="EMBL" id="KAA5414448.1"/>
    </source>
</evidence>
<organism evidence="1 2">
    <name type="scientific">Bacteroides cellulosilyticus</name>
    <dbReference type="NCBI Taxonomy" id="246787"/>
    <lineage>
        <taxon>Bacteria</taxon>
        <taxon>Pseudomonadati</taxon>
        <taxon>Bacteroidota</taxon>
        <taxon>Bacteroidia</taxon>
        <taxon>Bacteroidales</taxon>
        <taxon>Bacteroidaceae</taxon>
        <taxon>Bacteroides</taxon>
    </lineage>
</organism>
<gene>
    <name evidence="1" type="ORF">F2Y81_20400</name>
</gene>
<reference evidence="1 2" key="1">
    <citation type="journal article" date="2019" name="Nat. Med.">
        <title>A library of human gut bacterial isolates paired with longitudinal multiomics data enables mechanistic microbiome research.</title>
        <authorList>
            <person name="Poyet M."/>
            <person name="Groussin M."/>
            <person name="Gibbons S.M."/>
            <person name="Avila-Pacheco J."/>
            <person name="Jiang X."/>
            <person name="Kearney S.M."/>
            <person name="Perrotta A.R."/>
            <person name="Berdy B."/>
            <person name="Zhao S."/>
            <person name="Lieberman T.D."/>
            <person name="Swanson P.K."/>
            <person name="Smith M."/>
            <person name="Roesemann S."/>
            <person name="Alexander J.E."/>
            <person name="Rich S.A."/>
            <person name="Livny J."/>
            <person name="Vlamakis H."/>
            <person name="Clish C."/>
            <person name="Bullock K."/>
            <person name="Deik A."/>
            <person name="Scott J."/>
            <person name="Pierce K.A."/>
            <person name="Xavier R.J."/>
            <person name="Alm E.J."/>
        </authorList>
    </citation>
    <scope>NUCLEOTIDE SEQUENCE [LARGE SCALE GENOMIC DNA]</scope>
    <source>
        <strain evidence="1 2">BIOML-A6</strain>
    </source>
</reference>
<comment type="caution">
    <text evidence="1">The sequence shown here is derived from an EMBL/GenBank/DDBJ whole genome shotgun (WGS) entry which is preliminary data.</text>
</comment>
<dbReference type="Proteomes" id="UP000448877">
    <property type="component" value="Unassembled WGS sequence"/>
</dbReference>
<accession>A0A120A2M4</accession>
<proteinExistence type="predicted"/>
<dbReference type="GeneID" id="66308333"/>
<name>A0A120A2M4_9BACE</name>
<protein>
    <submittedName>
        <fullName evidence="1">Uncharacterized protein</fullName>
    </submittedName>
</protein>
<dbReference type="AlphaFoldDB" id="A0A120A2M4"/>
<sequence length="343" mass="40025">MIGKCLICNQKDANQTNSHLIPSFLVAMTTSYDGSYKRGKELMFTIGPYQRRVYTGALPDTKLGEIFDPISDDRIENELSKNTVALDYIFCSGCEQNLSKYLETPYSANLLRNQKVDNEIPLLFWISVVWRMSIGGNNGFKLPVNIENTLHGYLKQYFAIKKGEYDISFTDFIKEVKFYYKILHCKDYSKDNAGMIYCQYDESNNILTMFLGDICICFMFDSDNLPENYKFYGLESYIRNAEINSGNDKEKRQDINIETYKKAIELFVKQSTRILVSGDLQIMDKLWIESGRLRYMPLRMKMTFLRLLHDDSIKLGEVNTPQRYVDIFNTLNDNILLWYLNCL</sequence>
<dbReference type="RefSeq" id="WP_060408085.1">
    <property type="nucleotide sequence ID" value="NZ_CABMLT010000013.1"/>
</dbReference>
<evidence type="ECO:0000313" key="2">
    <source>
        <dbReference type="Proteomes" id="UP000448877"/>
    </source>
</evidence>
<dbReference type="EMBL" id="VVYV01000041">
    <property type="protein sequence ID" value="KAA5414448.1"/>
    <property type="molecule type" value="Genomic_DNA"/>
</dbReference>